<organism evidence="13 14">
    <name type="scientific">Panaeolus cyanescens</name>
    <dbReference type="NCBI Taxonomy" id="181874"/>
    <lineage>
        <taxon>Eukaryota</taxon>
        <taxon>Fungi</taxon>
        <taxon>Dikarya</taxon>
        <taxon>Basidiomycota</taxon>
        <taxon>Agaricomycotina</taxon>
        <taxon>Agaricomycetes</taxon>
        <taxon>Agaricomycetidae</taxon>
        <taxon>Agaricales</taxon>
        <taxon>Agaricineae</taxon>
        <taxon>Galeropsidaceae</taxon>
        <taxon>Panaeolus</taxon>
    </lineage>
</organism>
<dbReference type="PROSITE" id="PS51722">
    <property type="entry name" value="G_TR_2"/>
    <property type="match status" value="1"/>
</dbReference>
<dbReference type="SUPFAM" id="SSF54980">
    <property type="entry name" value="EF-G C-terminal domain-like"/>
    <property type="match status" value="2"/>
</dbReference>
<evidence type="ECO:0000256" key="6">
    <source>
        <dbReference type="ARBA" id="ARBA00022801"/>
    </source>
</evidence>
<dbReference type="InterPro" id="IPR009000">
    <property type="entry name" value="Transl_B-barrel_sf"/>
</dbReference>
<dbReference type="EMBL" id="NHTK01006097">
    <property type="protein sequence ID" value="PPQ64077.1"/>
    <property type="molecule type" value="Genomic_DNA"/>
</dbReference>
<dbReference type="GO" id="GO:0005525">
    <property type="term" value="F:GTP binding"/>
    <property type="evidence" value="ECO:0007669"/>
    <property type="project" value="UniProtKB-KW"/>
</dbReference>
<dbReference type="Gene3D" id="3.30.230.10">
    <property type="match status" value="1"/>
</dbReference>
<dbReference type="Gene3D" id="2.40.30.10">
    <property type="entry name" value="Translation factors"/>
    <property type="match status" value="1"/>
</dbReference>
<accession>A0A409VES5</accession>
<dbReference type="FunFam" id="3.30.230.10:FF:000006">
    <property type="entry name" value="Translation elongation factor 2"/>
    <property type="match status" value="1"/>
</dbReference>
<dbReference type="OrthoDB" id="364892at2759"/>
<comment type="catalytic activity">
    <reaction evidence="10">
        <text>GTP + H2O = GDP + phosphate + H(+)</text>
        <dbReference type="Rhea" id="RHEA:19669"/>
        <dbReference type="ChEBI" id="CHEBI:15377"/>
        <dbReference type="ChEBI" id="CHEBI:15378"/>
        <dbReference type="ChEBI" id="CHEBI:37565"/>
        <dbReference type="ChEBI" id="CHEBI:43474"/>
        <dbReference type="ChEBI" id="CHEBI:58189"/>
    </reaction>
    <physiologicalReaction direction="left-to-right" evidence="10">
        <dbReference type="Rhea" id="RHEA:19670"/>
    </physiologicalReaction>
</comment>
<feature type="compositionally biased region" description="Low complexity" evidence="11">
    <location>
        <begin position="970"/>
        <end position="979"/>
    </location>
</feature>
<evidence type="ECO:0000256" key="11">
    <source>
        <dbReference type="SAM" id="MobiDB-lite"/>
    </source>
</evidence>
<dbReference type="InterPro" id="IPR041095">
    <property type="entry name" value="EFG_II"/>
</dbReference>
<dbReference type="Gene3D" id="3.40.50.300">
    <property type="entry name" value="P-loop containing nucleotide triphosphate hydrolases"/>
    <property type="match status" value="1"/>
</dbReference>
<dbReference type="Gene3D" id="3.30.70.330">
    <property type="match status" value="1"/>
</dbReference>
<evidence type="ECO:0000256" key="2">
    <source>
        <dbReference type="ARBA" id="ARBA00017891"/>
    </source>
</evidence>
<dbReference type="STRING" id="181874.A0A409VES5"/>
<dbReference type="GO" id="GO:1990904">
    <property type="term" value="C:ribonucleoprotein complex"/>
    <property type="evidence" value="ECO:0007669"/>
    <property type="project" value="TreeGrafter"/>
</dbReference>
<dbReference type="InterPro" id="IPR020568">
    <property type="entry name" value="Ribosomal_Su5_D2-typ_SF"/>
</dbReference>
<dbReference type="PANTHER" id="PTHR42908">
    <property type="entry name" value="TRANSLATION ELONGATION FACTOR-RELATED"/>
    <property type="match status" value="1"/>
</dbReference>
<feature type="compositionally biased region" description="Low complexity" evidence="11">
    <location>
        <begin position="936"/>
        <end position="950"/>
    </location>
</feature>
<dbReference type="GO" id="GO:0003924">
    <property type="term" value="F:GTPase activity"/>
    <property type="evidence" value="ECO:0007669"/>
    <property type="project" value="InterPro"/>
</dbReference>
<dbReference type="InterPro" id="IPR000795">
    <property type="entry name" value="T_Tr_GTP-bd_dom"/>
</dbReference>
<protein>
    <recommendedName>
        <fullName evidence="2">Elongation factor 2</fullName>
    </recommendedName>
</protein>
<dbReference type="Gene3D" id="3.90.1430.10">
    <property type="entry name" value="Yeast translation eEF2 (G' domain)"/>
    <property type="match status" value="1"/>
</dbReference>
<dbReference type="InterPro" id="IPR031157">
    <property type="entry name" value="G_TR_CS"/>
</dbReference>
<comment type="subcellular location">
    <subcellularLocation>
        <location evidence="1">Cytoplasm</location>
    </subcellularLocation>
</comment>
<dbReference type="FunFam" id="3.40.50.300:FF:000058">
    <property type="entry name" value="Translation elongation factor 2"/>
    <property type="match status" value="1"/>
</dbReference>
<dbReference type="FunFam" id="3.30.70.240:FF:000003">
    <property type="entry name" value="Translation elongation factor 2"/>
    <property type="match status" value="1"/>
</dbReference>
<dbReference type="GO" id="GO:0043022">
    <property type="term" value="F:ribosome binding"/>
    <property type="evidence" value="ECO:0007669"/>
    <property type="project" value="TreeGrafter"/>
</dbReference>
<dbReference type="FunCoup" id="A0A409VES5">
    <property type="interactions" value="411"/>
</dbReference>
<keyword evidence="8" id="KW-0342">GTP-binding</keyword>
<dbReference type="InterPro" id="IPR035647">
    <property type="entry name" value="EFG_III/V"/>
</dbReference>
<dbReference type="NCBIfam" id="TIGR00231">
    <property type="entry name" value="small_GTP"/>
    <property type="match status" value="1"/>
</dbReference>
<dbReference type="Gene3D" id="3.30.70.240">
    <property type="match status" value="1"/>
</dbReference>
<keyword evidence="7" id="KW-0648">Protein biosynthesis</keyword>
<dbReference type="SMART" id="SM00889">
    <property type="entry name" value="EFG_IV"/>
    <property type="match status" value="1"/>
</dbReference>
<dbReference type="PRINTS" id="PR00315">
    <property type="entry name" value="ELONGATNFCT"/>
</dbReference>
<dbReference type="CDD" id="cd03700">
    <property type="entry name" value="EF2_snRNP_like_II"/>
    <property type="match status" value="1"/>
</dbReference>
<evidence type="ECO:0000313" key="13">
    <source>
        <dbReference type="EMBL" id="PPQ64077.1"/>
    </source>
</evidence>
<dbReference type="SUPFAM" id="SSF50447">
    <property type="entry name" value="Translation proteins"/>
    <property type="match status" value="1"/>
</dbReference>
<feature type="compositionally biased region" description="Basic and acidic residues" evidence="11">
    <location>
        <begin position="959"/>
        <end position="969"/>
    </location>
</feature>
<dbReference type="PROSITE" id="PS00301">
    <property type="entry name" value="G_TR_1"/>
    <property type="match status" value="1"/>
</dbReference>
<gene>
    <name evidence="13" type="ORF">CVT24_008890</name>
</gene>
<dbReference type="CDD" id="cd01681">
    <property type="entry name" value="aeEF2_snRNP_like_IV"/>
    <property type="match status" value="1"/>
</dbReference>
<feature type="compositionally biased region" description="Polar residues" evidence="11">
    <location>
        <begin position="907"/>
        <end position="918"/>
    </location>
</feature>
<dbReference type="InterPro" id="IPR012677">
    <property type="entry name" value="Nucleotide-bd_a/b_plait_sf"/>
</dbReference>
<keyword evidence="14" id="KW-1185">Reference proteome</keyword>
<dbReference type="CDD" id="cd04096">
    <property type="entry name" value="eEF2_snRNP_like_C"/>
    <property type="match status" value="1"/>
</dbReference>
<feature type="domain" description="Tr-type G" evidence="12">
    <location>
        <begin position="1"/>
        <end position="232"/>
    </location>
</feature>
<dbReference type="InterPro" id="IPR027417">
    <property type="entry name" value="P-loop_NTPase"/>
</dbReference>
<dbReference type="Gene3D" id="3.30.70.870">
    <property type="entry name" value="Elongation Factor G (Translational Gtpase), domain 3"/>
    <property type="match status" value="1"/>
</dbReference>
<dbReference type="GO" id="GO:0003746">
    <property type="term" value="F:translation elongation factor activity"/>
    <property type="evidence" value="ECO:0007669"/>
    <property type="project" value="UniProtKB-KW"/>
</dbReference>
<dbReference type="Proteomes" id="UP000284842">
    <property type="component" value="Unassembled WGS sequence"/>
</dbReference>
<evidence type="ECO:0000256" key="8">
    <source>
        <dbReference type="ARBA" id="ARBA00023134"/>
    </source>
</evidence>
<dbReference type="SUPFAM" id="SSF54211">
    <property type="entry name" value="Ribosomal protein S5 domain 2-like"/>
    <property type="match status" value="1"/>
</dbReference>
<name>A0A409VES5_9AGAR</name>
<feature type="region of interest" description="Disordered" evidence="11">
    <location>
        <begin position="907"/>
        <end position="979"/>
    </location>
</feature>
<sequence>MSVIAHVDHGKSTLTDSLVSKAGIIASAKAGDMRFTDTREDEKERGITIKSTAISMYFEIDKEDVTAIKQKTDGHEFLINLIDSPGHVDFSSEVTAALRVTDGALVVVDCVEGVCVQTETVLRQALSERIKPVVIINKVDRALLELQVDKESLYQSFQRTIETVNVIVSTYHDEALGDVQVYPDKGTVAFGSGLHGWGFTLRQFASRYAKKFGVDKDKMMVKLWGDNFFNPATRKWTTTATTPDGKQLERAFNTFVLDPIFKIFDAIMNFKKDAIGPMLEKLDVKLAQDERDLEGKALLKCVMRKFLPAGDSLLEMIVINLPSPHTAQRYRVETLYEGPMDDESAIGIRDCDPSGPLVLYVSKMVPTSDKGRFYAFGRVFSGTVRSGPKIRIQGPNYIPGKKDDLFVKSIQRTVLMMGRYIEPIEDCPAGNIVGLVGIDQFLLKSGTLTSSETAHNMRVMRFSVSPVVQVAVEVKNAADLPKLVEGLKRLSKSDPCVQAWIAETGEHIVAGAGELHLEICLKDLQEDHAGVPLKISDPVVPYRETVKTESSIVALSKSQNKHNRLFVKAMPIDEELTKAIEDGKVNARDDFKVRARILADEFGWDVTDARKIWCFGPDTTGPNLLVDITKGVQYLNEIKDSCVAAFQWATKEGVTCEENMRGVRVNVLDVTLHTDAIHRGGGQIIPTMRRATYAACLLATPTLQEPIYLVEIQCPENAIGGIYSCLNKRRGQVFSEEQRPGTPMFTVKAYLPVSESFGFNGELRSHTAGQAFPQSVFDHWEVMAGSPLEKGSKMEDLVTKIPMAASLSGLSASVTRILYLTGFPKELKTKDIQSAFSDYENQSGGFKIKWRDDTSLLIVFQDAAVAKRAYLNTIAFPPQILTSSAGVAAVIKPYDGPDAQTVIQNVNSRGQHNPNNPSRSHHPRSTSFSVLPSARSTSGSSIHPSISQRSNGNGNHVTIPEKPEPREHSPTLPSLPSHPTLNALISEAVSGSGLNIPSDPAILTSSLHHSQSMEATSGPRIGDPGKRMLGAALGVRHPGLGPRILNGNGSGNGSPARGEAPDMRDIQRAMGGLVVAE</sequence>
<keyword evidence="3" id="KW-0963">Cytoplasm</keyword>
<dbReference type="FunFam" id="2.40.30.10:FF:000010">
    <property type="entry name" value="Translation elongation factor 2"/>
    <property type="match status" value="1"/>
</dbReference>
<dbReference type="GO" id="GO:0005829">
    <property type="term" value="C:cytosol"/>
    <property type="evidence" value="ECO:0007669"/>
    <property type="project" value="TreeGrafter"/>
</dbReference>
<dbReference type="AlphaFoldDB" id="A0A409VES5"/>
<evidence type="ECO:0000313" key="14">
    <source>
        <dbReference type="Proteomes" id="UP000284842"/>
    </source>
</evidence>
<dbReference type="SMART" id="SM00838">
    <property type="entry name" value="EFG_C"/>
    <property type="match status" value="1"/>
</dbReference>
<reference evidence="13 14" key="1">
    <citation type="journal article" date="2018" name="Evol. Lett.">
        <title>Horizontal gene cluster transfer increased hallucinogenic mushroom diversity.</title>
        <authorList>
            <person name="Reynolds H.T."/>
            <person name="Vijayakumar V."/>
            <person name="Gluck-Thaler E."/>
            <person name="Korotkin H.B."/>
            <person name="Matheny P.B."/>
            <person name="Slot J.C."/>
        </authorList>
    </citation>
    <scope>NUCLEOTIDE SEQUENCE [LARGE SCALE GENOMIC DNA]</scope>
    <source>
        <strain evidence="13 14">2629</strain>
    </source>
</reference>
<keyword evidence="6" id="KW-0378">Hydrolase</keyword>
<dbReference type="Pfam" id="PF00679">
    <property type="entry name" value="EFG_C"/>
    <property type="match status" value="1"/>
</dbReference>
<dbReference type="FunFam" id="3.30.70.870:FF:000002">
    <property type="entry name" value="Translation elongation factor 2"/>
    <property type="match status" value="1"/>
</dbReference>
<comment type="function">
    <text evidence="9">Catalyzes the GTP-dependent ribosomal translocation step during translation elongation. During this step, the ribosome changes from the pre-translocational (PRE) to the post-translocational (POST) state as the newly formed A-site-bound peptidyl-tRNA and P-site-bound deacylated tRNA move to the P and E sites, respectively. Catalyzes the coordinated movement of the two tRNA molecules, the mRNA and conformational changes in the ribosome.</text>
</comment>
<dbReference type="Pfam" id="PF03144">
    <property type="entry name" value="GTP_EFTU_D2"/>
    <property type="match status" value="1"/>
</dbReference>
<keyword evidence="5" id="KW-0251">Elongation factor</keyword>
<evidence type="ECO:0000256" key="3">
    <source>
        <dbReference type="ARBA" id="ARBA00022490"/>
    </source>
</evidence>
<dbReference type="CDD" id="cd16261">
    <property type="entry name" value="EF2_snRNP_III"/>
    <property type="match status" value="1"/>
</dbReference>
<dbReference type="InterPro" id="IPR005517">
    <property type="entry name" value="Transl_elong_EFG/EF2_IV"/>
</dbReference>
<comment type="caution">
    <text evidence="13">The sequence shown here is derived from an EMBL/GenBank/DDBJ whole genome shotgun (WGS) entry which is preliminary data.</text>
</comment>
<proteinExistence type="predicted"/>
<dbReference type="FunFam" id="3.90.1430.10:FF:000003">
    <property type="entry name" value="Elongation factor 2"/>
    <property type="match status" value="1"/>
</dbReference>
<dbReference type="InterPro" id="IPR004161">
    <property type="entry name" value="EFTu-like_2"/>
</dbReference>
<keyword evidence="4" id="KW-0547">Nucleotide-binding</keyword>
<evidence type="ECO:0000256" key="1">
    <source>
        <dbReference type="ARBA" id="ARBA00004496"/>
    </source>
</evidence>
<dbReference type="CDD" id="cd01885">
    <property type="entry name" value="EF2"/>
    <property type="match status" value="1"/>
</dbReference>
<dbReference type="SUPFAM" id="SSF52540">
    <property type="entry name" value="P-loop containing nucleoside triphosphate hydrolases"/>
    <property type="match status" value="1"/>
</dbReference>
<evidence type="ECO:0000256" key="4">
    <source>
        <dbReference type="ARBA" id="ARBA00022741"/>
    </source>
</evidence>
<dbReference type="InterPro" id="IPR005225">
    <property type="entry name" value="Small_GTP-bd"/>
</dbReference>
<dbReference type="Pfam" id="PF14492">
    <property type="entry name" value="EFG_III"/>
    <property type="match status" value="1"/>
</dbReference>
<evidence type="ECO:0000256" key="10">
    <source>
        <dbReference type="ARBA" id="ARBA00049117"/>
    </source>
</evidence>
<evidence type="ECO:0000256" key="9">
    <source>
        <dbReference type="ARBA" id="ARBA00024731"/>
    </source>
</evidence>
<evidence type="ECO:0000259" key="12">
    <source>
        <dbReference type="PROSITE" id="PS51722"/>
    </source>
</evidence>
<dbReference type="Pfam" id="PF00009">
    <property type="entry name" value="GTP_EFTU"/>
    <property type="match status" value="1"/>
</dbReference>
<evidence type="ECO:0000256" key="7">
    <source>
        <dbReference type="ARBA" id="ARBA00022917"/>
    </source>
</evidence>
<dbReference type="InterPro" id="IPR014721">
    <property type="entry name" value="Ribsml_uS5_D2-typ_fold_subgr"/>
</dbReference>
<evidence type="ECO:0000256" key="5">
    <source>
        <dbReference type="ARBA" id="ARBA00022768"/>
    </source>
</evidence>
<dbReference type="PANTHER" id="PTHR42908:SF10">
    <property type="entry name" value="EUKARYOTIC TRANSLATION ELONGATION FACTOR 2"/>
    <property type="match status" value="1"/>
</dbReference>
<dbReference type="InParanoid" id="A0A409VES5"/>
<dbReference type="Pfam" id="PF03764">
    <property type="entry name" value="EFG_IV"/>
    <property type="match status" value="1"/>
</dbReference>
<dbReference type="InterPro" id="IPR000640">
    <property type="entry name" value="EFG_V-like"/>
</dbReference>